<dbReference type="STRING" id="197221.gene:10748035"/>
<comment type="cofactor">
    <cofactor evidence="4">
        <name>Zn(2+)</name>
        <dbReference type="ChEBI" id="CHEBI:29105"/>
    </cofactor>
</comment>
<evidence type="ECO:0000256" key="4">
    <source>
        <dbReference type="RuleBase" id="RU361277"/>
    </source>
</evidence>
<dbReference type="CDD" id="cd08235">
    <property type="entry name" value="iditol_2_DH_like"/>
    <property type="match status" value="1"/>
</dbReference>
<reference evidence="6 7" key="1">
    <citation type="journal article" date="2002" name="DNA Res.">
        <title>Complete genome structure of the thermophilic cyanobacterium Thermosynechococcus elongatus BP-1.</title>
        <authorList>
            <person name="Nakamura Y."/>
            <person name="Kaneko T."/>
            <person name="Sato S."/>
            <person name="Ikeuchi M."/>
            <person name="Katoh H."/>
            <person name="Sasamoto S."/>
            <person name="Watanabe A."/>
            <person name="Iriguchi M."/>
            <person name="Kawashima K."/>
            <person name="Kimura T."/>
            <person name="Kishida Y."/>
            <person name="Kiyokawa C."/>
            <person name="Kohara M."/>
            <person name="Matsumoto M."/>
            <person name="Matsuno A."/>
            <person name="Nakazaki N."/>
            <person name="Shimpo S."/>
            <person name="Sugimoto M."/>
            <person name="Takeuchi C."/>
            <person name="Yamada M."/>
            <person name="Tabata S."/>
        </authorList>
    </citation>
    <scope>NUCLEOTIDE SEQUENCE [LARGE SCALE GENOMIC DNA]</scope>
    <source>
        <strain evidence="7">IAM M-273 / NIES-2133 / BP-1</strain>
    </source>
</reference>
<dbReference type="InterPro" id="IPR050129">
    <property type="entry name" value="Zn_alcohol_dh"/>
</dbReference>
<dbReference type="GO" id="GO:0008270">
    <property type="term" value="F:zinc ion binding"/>
    <property type="evidence" value="ECO:0007669"/>
    <property type="project" value="InterPro"/>
</dbReference>
<evidence type="ECO:0000313" key="7">
    <source>
        <dbReference type="Proteomes" id="UP000000440"/>
    </source>
</evidence>
<dbReference type="Pfam" id="PF08240">
    <property type="entry name" value="ADH_N"/>
    <property type="match status" value="1"/>
</dbReference>
<sequence length="366" mass="39883">MQGTTIFRGDAFAKVSMKAQVFRGVNQLSYEEIPIPEIAADEVLVRVRVVGLCQSDIKKIRYPLYEPPRIFGHETAGEIAAVGDAVTGWQVGQRVVVMHHIPCMHCAYCLNENYSMCHVYKTVTTTAGFIPSGGGFAEYVKVPGHIVEHGGLIPIPDPISDEEASFVEPTNCCLKAVKKAGIAPGQTVLITGAGPIGLMFIMLVNLFGARAIATDLLPSRIAKAKEVGAAAAFDARDPDLSAKVQALTHGLGVDVSLLAVPSEKAFFQALECTRKGGKILFFAEFPDEVEIPLNPNILYRREIDLMGSYSSSYRLQSLACDIIFNRRIDVKTLVSDRYPLSKLAEAVEQAVHPTPETYKILIYPES</sequence>
<dbReference type="AlphaFoldDB" id="Q8DIZ5"/>
<name>Q8DIZ5_THEVB</name>
<dbReference type="InterPro" id="IPR013149">
    <property type="entry name" value="ADH-like_C"/>
</dbReference>
<keyword evidence="2 4" id="KW-0862">Zinc</keyword>
<dbReference type="PROSITE" id="PS00059">
    <property type="entry name" value="ADH_ZINC"/>
    <property type="match status" value="1"/>
</dbReference>
<dbReference type="InterPro" id="IPR013154">
    <property type="entry name" value="ADH-like_N"/>
</dbReference>
<dbReference type="InterPro" id="IPR036291">
    <property type="entry name" value="NAD(P)-bd_dom_sf"/>
</dbReference>
<evidence type="ECO:0000256" key="2">
    <source>
        <dbReference type="ARBA" id="ARBA00022833"/>
    </source>
</evidence>
<feature type="domain" description="Enoyl reductase (ER)" evidence="5">
    <location>
        <begin position="24"/>
        <end position="352"/>
    </location>
</feature>
<keyword evidence="7" id="KW-1185">Reference proteome</keyword>
<dbReference type="KEGG" id="tel:tlr1436"/>
<evidence type="ECO:0000256" key="3">
    <source>
        <dbReference type="ARBA" id="ARBA00023002"/>
    </source>
</evidence>
<dbReference type="GO" id="GO:0016491">
    <property type="term" value="F:oxidoreductase activity"/>
    <property type="evidence" value="ECO:0007669"/>
    <property type="project" value="UniProtKB-KW"/>
</dbReference>
<dbReference type="Gene3D" id="3.40.50.720">
    <property type="entry name" value="NAD(P)-binding Rossmann-like Domain"/>
    <property type="match status" value="1"/>
</dbReference>
<proteinExistence type="inferred from homology"/>
<keyword evidence="1 4" id="KW-0479">Metal-binding</keyword>
<organism evidence="6 7">
    <name type="scientific">Thermosynechococcus vestitus (strain NIES-2133 / IAM M-273 / BP-1)</name>
    <dbReference type="NCBI Taxonomy" id="197221"/>
    <lineage>
        <taxon>Bacteria</taxon>
        <taxon>Bacillati</taxon>
        <taxon>Cyanobacteriota</taxon>
        <taxon>Cyanophyceae</taxon>
        <taxon>Acaryochloridales</taxon>
        <taxon>Thermosynechococcaceae</taxon>
        <taxon>Thermosynechococcus</taxon>
    </lineage>
</organism>
<evidence type="ECO:0000313" key="6">
    <source>
        <dbReference type="EMBL" id="BAC08988.1"/>
    </source>
</evidence>
<dbReference type="InterPro" id="IPR011032">
    <property type="entry name" value="GroES-like_sf"/>
</dbReference>
<dbReference type="Gene3D" id="3.90.180.10">
    <property type="entry name" value="Medium-chain alcohol dehydrogenases, catalytic domain"/>
    <property type="match status" value="1"/>
</dbReference>
<protein>
    <submittedName>
        <fullName evidence="6">Sorbitol dehydrogenase</fullName>
    </submittedName>
</protein>
<accession>Q8DIZ5</accession>
<gene>
    <name evidence="6" type="ordered locus">tlr1436</name>
</gene>
<dbReference type="Proteomes" id="UP000000440">
    <property type="component" value="Chromosome"/>
</dbReference>
<dbReference type="PANTHER" id="PTHR43401:SF2">
    <property type="entry name" value="L-THREONINE 3-DEHYDROGENASE"/>
    <property type="match status" value="1"/>
</dbReference>
<dbReference type="InterPro" id="IPR020843">
    <property type="entry name" value="ER"/>
</dbReference>
<dbReference type="EMBL" id="BA000039">
    <property type="protein sequence ID" value="BAC08988.1"/>
    <property type="molecule type" value="Genomic_DNA"/>
</dbReference>
<evidence type="ECO:0000256" key="1">
    <source>
        <dbReference type="ARBA" id="ARBA00022723"/>
    </source>
</evidence>
<dbReference type="EnsemblBacteria" id="BAC08988">
    <property type="protein sequence ID" value="BAC08988"/>
    <property type="gene ID" value="BAC08988"/>
</dbReference>
<comment type="similarity">
    <text evidence="4">Belongs to the zinc-containing alcohol dehydrogenase family.</text>
</comment>
<dbReference type="PANTHER" id="PTHR43401">
    <property type="entry name" value="L-THREONINE 3-DEHYDROGENASE"/>
    <property type="match status" value="1"/>
</dbReference>
<evidence type="ECO:0000259" key="5">
    <source>
        <dbReference type="SMART" id="SM00829"/>
    </source>
</evidence>
<dbReference type="eggNOG" id="COG1063">
    <property type="taxonomic scope" value="Bacteria"/>
</dbReference>
<dbReference type="InterPro" id="IPR002328">
    <property type="entry name" value="ADH_Zn_CS"/>
</dbReference>
<dbReference type="SUPFAM" id="SSF50129">
    <property type="entry name" value="GroES-like"/>
    <property type="match status" value="1"/>
</dbReference>
<dbReference type="SUPFAM" id="SSF51735">
    <property type="entry name" value="NAD(P)-binding Rossmann-fold domains"/>
    <property type="match status" value="1"/>
</dbReference>
<keyword evidence="3" id="KW-0560">Oxidoreductase</keyword>
<dbReference type="SMART" id="SM00829">
    <property type="entry name" value="PKS_ER"/>
    <property type="match status" value="1"/>
</dbReference>
<dbReference type="Pfam" id="PF00107">
    <property type="entry name" value="ADH_zinc_N"/>
    <property type="match status" value="1"/>
</dbReference>